<keyword evidence="9" id="KW-0137">Centromere</keyword>
<keyword evidence="13" id="KW-1185">Reference proteome</keyword>
<comment type="caution">
    <text evidence="12">The sequence shown here is derived from an EMBL/GenBank/DDBJ whole genome shotgun (WGS) entry which is preliminary data.</text>
</comment>
<gene>
    <name evidence="12" type="primary">g11423</name>
    <name evidence="12" type="ORF">VP750_LOCUS10221</name>
</gene>
<evidence type="ECO:0000256" key="6">
    <source>
        <dbReference type="ARBA" id="ARBA00022838"/>
    </source>
</evidence>
<evidence type="ECO:0000256" key="8">
    <source>
        <dbReference type="ARBA" id="ARBA00023306"/>
    </source>
</evidence>
<name>A0ABP1GAL5_9CHLO</name>
<comment type="similarity">
    <text evidence="2">Belongs to the mis12 family.</text>
</comment>
<dbReference type="Pfam" id="PF05859">
    <property type="entry name" value="Mis12"/>
    <property type="match status" value="1"/>
</dbReference>
<proteinExistence type="inferred from homology"/>
<evidence type="ECO:0000256" key="5">
    <source>
        <dbReference type="ARBA" id="ARBA00022776"/>
    </source>
</evidence>
<evidence type="ECO:0000256" key="1">
    <source>
        <dbReference type="ARBA" id="ARBA00004629"/>
    </source>
</evidence>
<evidence type="ECO:0000256" key="7">
    <source>
        <dbReference type="ARBA" id="ARBA00023054"/>
    </source>
</evidence>
<organism evidence="12 13">
    <name type="scientific">Coccomyxa viridis</name>
    <dbReference type="NCBI Taxonomy" id="1274662"/>
    <lineage>
        <taxon>Eukaryota</taxon>
        <taxon>Viridiplantae</taxon>
        <taxon>Chlorophyta</taxon>
        <taxon>core chlorophytes</taxon>
        <taxon>Trebouxiophyceae</taxon>
        <taxon>Trebouxiophyceae incertae sedis</taxon>
        <taxon>Coccomyxaceae</taxon>
        <taxon>Coccomyxa</taxon>
    </lineage>
</organism>
<feature type="coiled-coil region" evidence="10">
    <location>
        <begin position="126"/>
        <end position="153"/>
    </location>
</feature>
<dbReference type="PANTHER" id="PTHR14527">
    <property type="entry name" value="PROTEIN MIS12 HOMOLOG"/>
    <property type="match status" value="1"/>
</dbReference>
<keyword evidence="4" id="KW-0132">Cell division</keyword>
<feature type="region of interest" description="Disordered" evidence="11">
    <location>
        <begin position="230"/>
        <end position="252"/>
    </location>
</feature>
<keyword evidence="7 10" id="KW-0175">Coiled coil</keyword>
<keyword evidence="3" id="KW-0158">Chromosome</keyword>
<evidence type="ECO:0000256" key="10">
    <source>
        <dbReference type="SAM" id="Coils"/>
    </source>
</evidence>
<dbReference type="Proteomes" id="UP001497392">
    <property type="component" value="Unassembled WGS sequence"/>
</dbReference>
<dbReference type="PANTHER" id="PTHR14527:SF2">
    <property type="entry name" value="PROTEIN MIS12 HOMOLOG"/>
    <property type="match status" value="1"/>
</dbReference>
<accession>A0ABP1GAL5</accession>
<evidence type="ECO:0000256" key="3">
    <source>
        <dbReference type="ARBA" id="ARBA00022454"/>
    </source>
</evidence>
<keyword evidence="6" id="KW-0995">Kinetochore</keyword>
<dbReference type="InterPro" id="IPR008685">
    <property type="entry name" value="Centromere_Mis12"/>
</dbReference>
<protein>
    <submittedName>
        <fullName evidence="12">G11423 protein</fullName>
    </submittedName>
</protein>
<evidence type="ECO:0000256" key="2">
    <source>
        <dbReference type="ARBA" id="ARBA00008643"/>
    </source>
</evidence>
<keyword evidence="8" id="KW-0131">Cell cycle</keyword>
<evidence type="ECO:0000313" key="13">
    <source>
        <dbReference type="Proteomes" id="UP001497392"/>
    </source>
</evidence>
<feature type="region of interest" description="Disordered" evidence="11">
    <location>
        <begin position="1"/>
        <end position="23"/>
    </location>
</feature>
<dbReference type="EMBL" id="CAXHTA020000018">
    <property type="protein sequence ID" value="CAL5228315.1"/>
    <property type="molecule type" value="Genomic_DNA"/>
</dbReference>
<reference evidence="12 13" key="1">
    <citation type="submission" date="2024-06" db="EMBL/GenBank/DDBJ databases">
        <authorList>
            <person name="Kraege A."/>
            <person name="Thomma B."/>
        </authorList>
    </citation>
    <scope>NUCLEOTIDE SEQUENCE [LARGE SCALE GENOMIC DNA]</scope>
</reference>
<keyword evidence="5" id="KW-0498">Mitosis</keyword>
<feature type="compositionally biased region" description="Basic and acidic residues" evidence="11">
    <location>
        <begin position="1"/>
        <end position="12"/>
    </location>
</feature>
<sequence>MADWTPDAREMSQRGTDALSAPEDPFDLKSFELLDDIYNAVNDYTAHGMDAFEECLAKNLKLDKLQAKILLQGSAHLFSNLQTDIGKHMQKFEQTALRTSLRVPAGLVHPSALPPALDAPHTPADEAKADAQLAELRQRIAEVRKERMTLDMQTLRTERELARYGDLSELEAIAATVSGKENVAGDAAVIQARARELELLVPTIMARQAARADTVLDPQKAARLAERDMQHAKAAMGGEEATGLREQLQKSL</sequence>
<evidence type="ECO:0000256" key="4">
    <source>
        <dbReference type="ARBA" id="ARBA00022618"/>
    </source>
</evidence>
<comment type="subcellular location">
    <subcellularLocation>
        <location evidence="1">Chromosome</location>
        <location evidence="1">Centromere</location>
        <location evidence="1">Kinetochore</location>
    </subcellularLocation>
</comment>
<evidence type="ECO:0000313" key="12">
    <source>
        <dbReference type="EMBL" id="CAL5228315.1"/>
    </source>
</evidence>
<evidence type="ECO:0000256" key="11">
    <source>
        <dbReference type="SAM" id="MobiDB-lite"/>
    </source>
</evidence>
<evidence type="ECO:0000256" key="9">
    <source>
        <dbReference type="ARBA" id="ARBA00023328"/>
    </source>
</evidence>